<evidence type="ECO:0000313" key="9">
    <source>
        <dbReference type="EMBL" id="MBR1368295.1"/>
    </source>
</evidence>
<dbReference type="PROSITE" id="PS00198">
    <property type="entry name" value="4FE4S_FER_1"/>
    <property type="match status" value="2"/>
</dbReference>
<organism evidence="9 10">
    <name type="scientific">Methanocalculus chunghsingensis</name>
    <dbReference type="NCBI Taxonomy" id="156457"/>
    <lineage>
        <taxon>Archaea</taxon>
        <taxon>Methanobacteriati</taxon>
        <taxon>Methanobacteriota</taxon>
        <taxon>Stenosarchaea group</taxon>
        <taxon>Methanomicrobia</taxon>
        <taxon>Methanomicrobiales</taxon>
        <taxon>Methanocalculaceae</taxon>
        <taxon>Methanocalculus</taxon>
    </lineage>
</organism>
<dbReference type="AlphaFoldDB" id="A0A8J7W7Y4"/>
<gene>
    <name evidence="9" type="ORF">RJ53_01790</name>
</gene>
<proteinExistence type="predicted"/>
<evidence type="ECO:0000256" key="6">
    <source>
        <dbReference type="ARBA" id="ARBA00023004"/>
    </source>
</evidence>
<dbReference type="EMBL" id="JWHL01000002">
    <property type="protein sequence ID" value="MBR1368295.1"/>
    <property type="molecule type" value="Genomic_DNA"/>
</dbReference>
<dbReference type="SUPFAM" id="SSF55021">
    <property type="entry name" value="ACT-like"/>
    <property type="match status" value="1"/>
</dbReference>
<dbReference type="InterPro" id="IPR017896">
    <property type="entry name" value="4Fe4S_Fe-S-bd"/>
</dbReference>
<feature type="domain" description="4Fe-4S ferredoxin-type" evidence="8">
    <location>
        <begin position="70"/>
        <end position="99"/>
    </location>
</feature>
<dbReference type="InterPro" id="IPR045865">
    <property type="entry name" value="ACT-like_dom_sf"/>
</dbReference>
<keyword evidence="5" id="KW-0249">Electron transport</keyword>
<evidence type="ECO:0000256" key="2">
    <source>
        <dbReference type="ARBA" id="ARBA00022485"/>
    </source>
</evidence>
<evidence type="ECO:0000256" key="3">
    <source>
        <dbReference type="ARBA" id="ARBA00022723"/>
    </source>
</evidence>
<name>A0A8J7W7Y4_9EURY</name>
<dbReference type="PROSITE" id="PS51379">
    <property type="entry name" value="4FE4S_FER_2"/>
    <property type="match status" value="2"/>
</dbReference>
<keyword evidence="3" id="KW-0479">Metal-binding</keyword>
<feature type="domain" description="4Fe-4S ferredoxin-type" evidence="8">
    <location>
        <begin position="100"/>
        <end position="128"/>
    </location>
</feature>
<dbReference type="InterPro" id="IPR018449">
    <property type="entry name" value="NIL_domain"/>
</dbReference>
<keyword evidence="7" id="KW-0411">Iron-sulfur</keyword>
<dbReference type="Gene3D" id="3.30.70.20">
    <property type="match status" value="2"/>
</dbReference>
<dbReference type="Proteomes" id="UP000730161">
    <property type="component" value="Unassembled WGS sequence"/>
</dbReference>
<dbReference type="OrthoDB" id="23833at2157"/>
<dbReference type="PANTHER" id="PTHR43687:SF6">
    <property type="entry name" value="L-ASPARTATE SEMIALDEHYDE SULFURTRANSFERASE IRON-SULFUR SUBUNIT"/>
    <property type="match status" value="1"/>
</dbReference>
<dbReference type="GO" id="GO:0051539">
    <property type="term" value="F:4 iron, 4 sulfur cluster binding"/>
    <property type="evidence" value="ECO:0007669"/>
    <property type="project" value="UniProtKB-KW"/>
</dbReference>
<accession>A0A8J7W7Y4</accession>
<dbReference type="InterPro" id="IPR017900">
    <property type="entry name" value="4Fe4S_Fe_S_CS"/>
</dbReference>
<dbReference type="GO" id="GO:0046872">
    <property type="term" value="F:metal ion binding"/>
    <property type="evidence" value="ECO:0007669"/>
    <property type="project" value="UniProtKB-KW"/>
</dbReference>
<evidence type="ECO:0000256" key="1">
    <source>
        <dbReference type="ARBA" id="ARBA00022448"/>
    </source>
</evidence>
<keyword evidence="6" id="KW-0408">Iron</keyword>
<dbReference type="InterPro" id="IPR050572">
    <property type="entry name" value="Fe-S_Ferredoxin"/>
</dbReference>
<keyword evidence="4" id="KW-0677">Repeat</keyword>
<dbReference type="Pfam" id="PF13187">
    <property type="entry name" value="Fer4_9"/>
    <property type="match status" value="1"/>
</dbReference>
<dbReference type="GO" id="GO:0016491">
    <property type="term" value="F:oxidoreductase activity"/>
    <property type="evidence" value="ECO:0007669"/>
    <property type="project" value="UniProtKB-ARBA"/>
</dbReference>
<dbReference type="SUPFAM" id="SSF54862">
    <property type="entry name" value="4Fe-4S ferredoxins"/>
    <property type="match status" value="1"/>
</dbReference>
<evidence type="ECO:0000256" key="4">
    <source>
        <dbReference type="ARBA" id="ARBA00022737"/>
    </source>
</evidence>
<evidence type="ECO:0000256" key="7">
    <source>
        <dbReference type="ARBA" id="ARBA00023014"/>
    </source>
</evidence>
<dbReference type="PANTHER" id="PTHR43687">
    <property type="entry name" value="ADENYLYLSULFATE REDUCTASE, BETA SUBUNIT"/>
    <property type="match status" value="1"/>
</dbReference>
<keyword evidence="10" id="KW-1185">Reference proteome</keyword>
<keyword evidence="2" id="KW-0004">4Fe-4S</keyword>
<reference evidence="9" key="1">
    <citation type="submission" date="2014-12" db="EMBL/GenBank/DDBJ databases">
        <authorList>
            <person name="Huang H.-H."/>
            <person name="Chen S.-C."/>
            <person name="Lai M.-C."/>
        </authorList>
    </citation>
    <scope>NUCLEOTIDE SEQUENCE</scope>
    <source>
        <strain evidence="9">K1F9705b</strain>
    </source>
</reference>
<dbReference type="SMART" id="SM00930">
    <property type="entry name" value="NIL"/>
    <property type="match status" value="1"/>
</dbReference>
<evidence type="ECO:0000259" key="8">
    <source>
        <dbReference type="PROSITE" id="PS51379"/>
    </source>
</evidence>
<evidence type="ECO:0000313" key="10">
    <source>
        <dbReference type="Proteomes" id="UP000730161"/>
    </source>
</evidence>
<sequence>MKLFITVPREVIKQPLIAQVVLETGVLINVERAHIDSTEGWILIDIPDAEGDRISARLIERGVDVKKLEKAVIHDEYECVECGACISICPQEVFSYDEDYHLVITDDRCILCGRCVPACPHQALSIRQ</sequence>
<keyword evidence="1" id="KW-0813">Transport</keyword>
<protein>
    <submittedName>
        <fullName evidence="9">[Fe-S]-binding protein</fullName>
    </submittedName>
</protein>
<evidence type="ECO:0000256" key="5">
    <source>
        <dbReference type="ARBA" id="ARBA00022982"/>
    </source>
</evidence>
<comment type="caution">
    <text evidence="9">The sequence shown here is derived from an EMBL/GenBank/DDBJ whole genome shotgun (WGS) entry which is preliminary data.</text>
</comment>
<dbReference type="RefSeq" id="WP_211529906.1">
    <property type="nucleotide sequence ID" value="NZ_JWHL01000002.1"/>
</dbReference>